<organism evidence="5 6">
    <name type="scientific">Planotetraspora thailandica</name>
    <dbReference type="NCBI Taxonomy" id="487172"/>
    <lineage>
        <taxon>Bacteria</taxon>
        <taxon>Bacillati</taxon>
        <taxon>Actinomycetota</taxon>
        <taxon>Actinomycetes</taxon>
        <taxon>Streptosporangiales</taxon>
        <taxon>Streptosporangiaceae</taxon>
        <taxon>Planotetraspora</taxon>
    </lineage>
</organism>
<dbReference type="GO" id="GO:0004190">
    <property type="term" value="F:aspartic-type endopeptidase activity"/>
    <property type="evidence" value="ECO:0007669"/>
    <property type="project" value="InterPro"/>
</dbReference>
<gene>
    <name evidence="5" type="ORF">Pth03_30110</name>
</gene>
<accession>A0A8J3XTR2</accession>
<evidence type="ECO:0000313" key="5">
    <source>
        <dbReference type="EMBL" id="GII54622.1"/>
    </source>
</evidence>
<comment type="similarity">
    <text evidence="1">Belongs to the peptidase A24 family.</text>
</comment>
<dbReference type="PANTHER" id="PTHR30487">
    <property type="entry name" value="TYPE 4 PREPILIN-LIKE PROTEINS LEADER PEPTIDE-PROCESSING ENZYME"/>
    <property type="match status" value="1"/>
</dbReference>
<dbReference type="Proteomes" id="UP000605992">
    <property type="component" value="Unassembled WGS sequence"/>
</dbReference>
<reference evidence="5" key="1">
    <citation type="submission" date="2021-01" db="EMBL/GenBank/DDBJ databases">
        <title>Whole genome shotgun sequence of Planotetraspora thailandica NBRC 104271.</title>
        <authorList>
            <person name="Komaki H."/>
            <person name="Tamura T."/>
        </authorList>
    </citation>
    <scope>NUCLEOTIDE SEQUENCE</scope>
    <source>
        <strain evidence="5">NBRC 104271</strain>
    </source>
</reference>
<feature type="transmembrane region" description="Helical" evidence="3">
    <location>
        <begin position="165"/>
        <end position="182"/>
    </location>
</feature>
<evidence type="ECO:0000313" key="6">
    <source>
        <dbReference type="Proteomes" id="UP000605992"/>
    </source>
</evidence>
<feature type="domain" description="Prepilin type IV endopeptidase peptidase" evidence="4">
    <location>
        <begin position="124"/>
        <end position="225"/>
    </location>
</feature>
<dbReference type="RefSeq" id="WP_203944825.1">
    <property type="nucleotide sequence ID" value="NZ_BOOR01000018.1"/>
</dbReference>
<feature type="transmembrane region" description="Helical" evidence="3">
    <location>
        <begin position="194"/>
        <end position="220"/>
    </location>
</feature>
<dbReference type="EMBL" id="BOOR01000018">
    <property type="protein sequence ID" value="GII54622.1"/>
    <property type="molecule type" value="Genomic_DNA"/>
</dbReference>
<comment type="caution">
    <text evidence="5">The sequence shown here is derived from an EMBL/GenBank/DDBJ whole genome shotgun (WGS) entry which is preliminary data.</text>
</comment>
<dbReference type="GO" id="GO:0006465">
    <property type="term" value="P:signal peptide processing"/>
    <property type="evidence" value="ECO:0007669"/>
    <property type="project" value="TreeGrafter"/>
</dbReference>
<dbReference type="AlphaFoldDB" id="A0A8J3XTR2"/>
<keyword evidence="3" id="KW-1133">Transmembrane helix</keyword>
<evidence type="ECO:0000259" key="4">
    <source>
        <dbReference type="Pfam" id="PF01478"/>
    </source>
</evidence>
<dbReference type="GO" id="GO:0005886">
    <property type="term" value="C:plasma membrane"/>
    <property type="evidence" value="ECO:0007669"/>
    <property type="project" value="TreeGrafter"/>
</dbReference>
<dbReference type="InterPro" id="IPR000045">
    <property type="entry name" value="Prepilin_IV_endopep_pep"/>
</dbReference>
<evidence type="ECO:0000256" key="2">
    <source>
        <dbReference type="SAM" id="MobiDB-lite"/>
    </source>
</evidence>
<protein>
    <recommendedName>
        <fullName evidence="4">Prepilin type IV endopeptidase peptidase domain-containing protein</fullName>
    </recommendedName>
</protein>
<feature type="region of interest" description="Disordered" evidence="2">
    <location>
        <begin position="32"/>
        <end position="55"/>
    </location>
</feature>
<dbReference type="InterPro" id="IPR050882">
    <property type="entry name" value="Prepilin_peptidase/N-MTase"/>
</dbReference>
<evidence type="ECO:0000256" key="1">
    <source>
        <dbReference type="ARBA" id="ARBA00005801"/>
    </source>
</evidence>
<name>A0A8J3XTR2_9ACTN</name>
<keyword evidence="6" id="KW-1185">Reference proteome</keyword>
<keyword evidence="3" id="KW-0812">Transmembrane</keyword>
<sequence>MALLVAAAVVFGLVAGSYGRALADGFAPYRDRTDDGDADRDEHGDRDAGEDAGEEALKKAWEEARKAAREEARAAFAQAVRTVPVPRRPYLVEAATALAAGLVTWRLLDVSASGWLIAAWLYAAAAGVALAVVDWRTQRLPDLITLPSYPIVAVLIAPSGHLGQAALWGLVFGGFYAVMWFIRPSGIGLGDVKLAGIIGMLTGAFGYTTAATAAVGGLVLGGIYGIGLLVTRRGARTSEFPFGPFMLAAALVAVLARV</sequence>
<dbReference type="Pfam" id="PF01478">
    <property type="entry name" value="Peptidase_A24"/>
    <property type="match status" value="1"/>
</dbReference>
<evidence type="ECO:0000256" key="3">
    <source>
        <dbReference type="SAM" id="Phobius"/>
    </source>
</evidence>
<proteinExistence type="inferred from homology"/>
<dbReference type="PANTHER" id="PTHR30487:SF0">
    <property type="entry name" value="PREPILIN LEADER PEPTIDASE_N-METHYLTRANSFERASE-RELATED"/>
    <property type="match status" value="1"/>
</dbReference>
<dbReference type="Gene3D" id="1.20.120.1220">
    <property type="match status" value="1"/>
</dbReference>
<keyword evidence="3" id="KW-0472">Membrane</keyword>
<feature type="transmembrane region" description="Helical" evidence="3">
    <location>
        <begin position="112"/>
        <end position="133"/>
    </location>
</feature>
<feature type="transmembrane region" description="Helical" evidence="3">
    <location>
        <begin position="140"/>
        <end position="159"/>
    </location>
</feature>